<gene>
    <name evidence="2" type="primary">SPCC5E4.05c</name>
    <name evidence="2" type="ORF">LOC62_03G004365</name>
</gene>
<dbReference type="Pfam" id="PF12146">
    <property type="entry name" value="Hydrolase_4"/>
    <property type="match status" value="1"/>
</dbReference>
<accession>A0AAF0Y7I9</accession>
<dbReference type="InterPro" id="IPR029058">
    <property type="entry name" value="AB_hydrolase_fold"/>
</dbReference>
<evidence type="ECO:0000313" key="2">
    <source>
        <dbReference type="EMBL" id="WOO80837.1"/>
    </source>
</evidence>
<dbReference type="AlphaFoldDB" id="A0AAF0Y7I9"/>
<dbReference type="GeneID" id="87807603"/>
<name>A0AAF0Y7I9_9TREE</name>
<proteinExistence type="predicted"/>
<feature type="domain" description="Serine aminopeptidase S33" evidence="1">
    <location>
        <begin position="30"/>
        <end position="322"/>
    </location>
</feature>
<reference evidence="2" key="1">
    <citation type="submission" date="2023-10" db="EMBL/GenBank/DDBJ databases">
        <authorList>
            <person name="Noh H."/>
        </authorList>
    </citation>
    <scope>NUCLEOTIDE SEQUENCE</scope>
    <source>
        <strain evidence="2">DUCC4014</strain>
    </source>
</reference>
<sequence length="370" mass="40611">MADQVQVIDEYVIGPEYTPFFTKRWVPVAEPRAYIVFVHGMAEHIGRYDHFFRKLAAAPHNLHVFAYDQRGHGKTSYDPITETAHEVAQWKADGQPYKLEKNAKRKTGGWAKALPEMEFFIKRESNRAKKTNGKLFLYGHSMGGGQVLAFGLRAQNLIQPKTLDLLSGIISSGPLIRQTTPASFIQVKAGSIAANLLPNMLMKIPLDVKVSGVYSDESGVANKPQHFTHDVAQQDLAANDPYNEPIGSLRGLSDMLSGGVWLDSPAAWNGWQKHLPLLLYHGGDDPITDPKATARFGDKVVADDKTTKIWEGLLHEVHNESEPFRTEAAEFVAAWIEAHLDGPVPAAEVAIASQAVSAAGAAEESARSKL</sequence>
<dbReference type="InterPro" id="IPR051044">
    <property type="entry name" value="MAG_DAG_Lipase"/>
</dbReference>
<dbReference type="RefSeq" id="XP_062626869.1">
    <property type="nucleotide sequence ID" value="XM_062770885.1"/>
</dbReference>
<organism evidence="2 3">
    <name type="scientific">Vanrija pseudolonga</name>
    <dbReference type="NCBI Taxonomy" id="143232"/>
    <lineage>
        <taxon>Eukaryota</taxon>
        <taxon>Fungi</taxon>
        <taxon>Dikarya</taxon>
        <taxon>Basidiomycota</taxon>
        <taxon>Agaricomycotina</taxon>
        <taxon>Tremellomycetes</taxon>
        <taxon>Trichosporonales</taxon>
        <taxon>Trichosporonaceae</taxon>
        <taxon>Vanrija</taxon>
    </lineage>
</organism>
<protein>
    <submittedName>
        <fullName evidence="2">Monoglyceride lipase</fullName>
    </submittedName>
</protein>
<dbReference type="Gene3D" id="3.40.50.1820">
    <property type="entry name" value="alpha/beta hydrolase"/>
    <property type="match status" value="1"/>
</dbReference>
<evidence type="ECO:0000313" key="3">
    <source>
        <dbReference type="Proteomes" id="UP000827549"/>
    </source>
</evidence>
<dbReference type="EMBL" id="CP086716">
    <property type="protein sequence ID" value="WOO80837.1"/>
    <property type="molecule type" value="Genomic_DNA"/>
</dbReference>
<dbReference type="PANTHER" id="PTHR11614">
    <property type="entry name" value="PHOSPHOLIPASE-RELATED"/>
    <property type="match status" value="1"/>
</dbReference>
<dbReference type="SUPFAM" id="SSF53474">
    <property type="entry name" value="alpha/beta-Hydrolases"/>
    <property type="match status" value="1"/>
</dbReference>
<dbReference type="Proteomes" id="UP000827549">
    <property type="component" value="Chromosome 3"/>
</dbReference>
<evidence type="ECO:0000259" key="1">
    <source>
        <dbReference type="Pfam" id="PF12146"/>
    </source>
</evidence>
<dbReference type="InterPro" id="IPR022742">
    <property type="entry name" value="Hydrolase_4"/>
</dbReference>
<keyword evidence="3" id="KW-1185">Reference proteome</keyword>